<keyword evidence="1" id="KW-0812">Transmembrane</keyword>
<gene>
    <name evidence="2" type="ORF">B0T17DRAFT_615522</name>
</gene>
<keyword evidence="3" id="KW-1185">Reference proteome</keyword>
<dbReference type="EMBL" id="JAULSR010000002">
    <property type="protein sequence ID" value="KAK0629785.1"/>
    <property type="molecule type" value="Genomic_DNA"/>
</dbReference>
<proteinExistence type="predicted"/>
<feature type="transmembrane region" description="Helical" evidence="1">
    <location>
        <begin position="12"/>
        <end position="33"/>
    </location>
</feature>
<reference evidence="2" key="1">
    <citation type="submission" date="2023-06" db="EMBL/GenBank/DDBJ databases">
        <title>Genome-scale phylogeny and comparative genomics of the fungal order Sordariales.</title>
        <authorList>
            <consortium name="Lawrence Berkeley National Laboratory"/>
            <person name="Hensen N."/>
            <person name="Bonometti L."/>
            <person name="Westerberg I."/>
            <person name="Brannstrom I.O."/>
            <person name="Guillou S."/>
            <person name="Cros-Aarteil S."/>
            <person name="Calhoun S."/>
            <person name="Haridas S."/>
            <person name="Kuo A."/>
            <person name="Mondo S."/>
            <person name="Pangilinan J."/>
            <person name="Riley R."/>
            <person name="LaButti K."/>
            <person name="Andreopoulos B."/>
            <person name="Lipzen A."/>
            <person name="Chen C."/>
            <person name="Yanf M."/>
            <person name="Daum C."/>
            <person name="Ng V."/>
            <person name="Clum A."/>
            <person name="Steindorff A."/>
            <person name="Ohm R."/>
            <person name="Martin F."/>
            <person name="Silar P."/>
            <person name="Natvig D."/>
            <person name="Lalanne C."/>
            <person name="Gautier V."/>
            <person name="Ament-velasquez S.L."/>
            <person name="Kruys A."/>
            <person name="Hutchinson M.I."/>
            <person name="Powell A.J."/>
            <person name="Barry K."/>
            <person name="Miller A.N."/>
            <person name="Grigoriev I.V."/>
            <person name="Debuchy R."/>
            <person name="Gladieux P."/>
            <person name="Thoren M.H."/>
            <person name="Johannesson H."/>
        </authorList>
    </citation>
    <scope>NUCLEOTIDE SEQUENCE</scope>
    <source>
        <strain evidence="2">SMH3391-2</strain>
    </source>
</reference>
<name>A0AA39X9T3_9PEZI</name>
<evidence type="ECO:0000256" key="1">
    <source>
        <dbReference type="SAM" id="Phobius"/>
    </source>
</evidence>
<accession>A0AA39X9T3</accession>
<sequence>MSIFQLYRNLTFKSQVGLGLSLIAWGVAGLLVVDKTEEKLGLKPTDKDMEDLSRMVPKIRTVEPVKDQDK</sequence>
<comment type="caution">
    <text evidence="2">The sequence shown here is derived from an EMBL/GenBank/DDBJ whole genome shotgun (WGS) entry which is preliminary data.</text>
</comment>
<protein>
    <submittedName>
        <fullName evidence="2">Uncharacterized protein</fullName>
    </submittedName>
</protein>
<dbReference type="AlphaFoldDB" id="A0AA39X9T3"/>
<keyword evidence="1" id="KW-0472">Membrane</keyword>
<keyword evidence="1" id="KW-1133">Transmembrane helix</keyword>
<evidence type="ECO:0000313" key="2">
    <source>
        <dbReference type="EMBL" id="KAK0629785.1"/>
    </source>
</evidence>
<evidence type="ECO:0000313" key="3">
    <source>
        <dbReference type="Proteomes" id="UP001174934"/>
    </source>
</evidence>
<dbReference type="Proteomes" id="UP001174934">
    <property type="component" value="Unassembled WGS sequence"/>
</dbReference>
<organism evidence="2 3">
    <name type="scientific">Bombardia bombarda</name>
    <dbReference type="NCBI Taxonomy" id="252184"/>
    <lineage>
        <taxon>Eukaryota</taxon>
        <taxon>Fungi</taxon>
        <taxon>Dikarya</taxon>
        <taxon>Ascomycota</taxon>
        <taxon>Pezizomycotina</taxon>
        <taxon>Sordariomycetes</taxon>
        <taxon>Sordariomycetidae</taxon>
        <taxon>Sordariales</taxon>
        <taxon>Lasiosphaeriaceae</taxon>
        <taxon>Bombardia</taxon>
    </lineage>
</organism>